<keyword evidence="2" id="KW-0812">Transmembrane</keyword>
<organism evidence="3 4">
    <name type="scientific">Micromonospora craniellae</name>
    <dbReference type="NCBI Taxonomy" id="2294034"/>
    <lineage>
        <taxon>Bacteria</taxon>
        <taxon>Bacillati</taxon>
        <taxon>Actinomycetota</taxon>
        <taxon>Actinomycetes</taxon>
        <taxon>Micromonosporales</taxon>
        <taxon>Micromonosporaceae</taxon>
        <taxon>Micromonospora</taxon>
    </lineage>
</organism>
<evidence type="ECO:0000313" key="4">
    <source>
        <dbReference type="Proteomes" id="UP000262621"/>
    </source>
</evidence>
<dbReference type="AlphaFoldDB" id="A0A372FXQ1"/>
<keyword evidence="4" id="KW-1185">Reference proteome</keyword>
<keyword evidence="2" id="KW-1133">Transmembrane helix</keyword>
<evidence type="ECO:0000256" key="2">
    <source>
        <dbReference type="SAM" id="Phobius"/>
    </source>
</evidence>
<dbReference type="OrthoDB" id="3847604at2"/>
<dbReference type="Gene3D" id="3.30.2390.20">
    <property type="entry name" value="Type VII secretion system EccB, repeat 1 domain"/>
    <property type="match status" value="1"/>
</dbReference>
<dbReference type="PANTHER" id="PTHR40765">
    <property type="entry name" value="ESX-2 SECRETION SYSTEM ATPASE ECCB2"/>
    <property type="match status" value="1"/>
</dbReference>
<keyword evidence="2" id="KW-0472">Membrane</keyword>
<evidence type="ECO:0000256" key="1">
    <source>
        <dbReference type="SAM" id="MobiDB-lite"/>
    </source>
</evidence>
<feature type="region of interest" description="Disordered" evidence="1">
    <location>
        <begin position="236"/>
        <end position="258"/>
    </location>
</feature>
<comment type="caution">
    <text evidence="3">The sequence shown here is derived from an EMBL/GenBank/DDBJ whole genome shotgun (WGS) entry which is preliminary data.</text>
</comment>
<evidence type="ECO:0000313" key="3">
    <source>
        <dbReference type="EMBL" id="RFS45565.1"/>
    </source>
</evidence>
<protein>
    <submittedName>
        <fullName evidence="3">Type VII secretion protein EccB</fullName>
    </submittedName>
</protein>
<dbReference type="GO" id="GO:0005576">
    <property type="term" value="C:extracellular region"/>
    <property type="evidence" value="ECO:0007669"/>
    <property type="project" value="TreeGrafter"/>
</dbReference>
<dbReference type="InterPro" id="IPR044857">
    <property type="entry name" value="T7SS_EccB_R1"/>
</dbReference>
<reference evidence="3 4" key="1">
    <citation type="submission" date="2018-08" db="EMBL/GenBank/DDBJ databases">
        <title>Verrucosispora craniellae sp. nov., isolated from a marine sponge in the South China Sea.</title>
        <authorList>
            <person name="Li L."/>
            <person name="Lin H.W."/>
        </authorList>
    </citation>
    <scope>NUCLEOTIDE SEQUENCE [LARGE SCALE GENOMIC DNA]</scope>
    <source>
        <strain evidence="3 4">LHW63014</strain>
    </source>
</reference>
<feature type="transmembrane region" description="Helical" evidence="2">
    <location>
        <begin position="39"/>
        <end position="61"/>
    </location>
</feature>
<gene>
    <name evidence="3" type="primary">eccB</name>
    <name evidence="3" type="ORF">D0Q02_15795</name>
</gene>
<dbReference type="Pfam" id="PF05108">
    <property type="entry name" value="T7SS_ESX1_EccB"/>
    <property type="match status" value="1"/>
</dbReference>
<dbReference type="NCBIfam" id="TIGR03919">
    <property type="entry name" value="T7SS_EccB"/>
    <property type="match status" value="1"/>
</dbReference>
<dbReference type="Proteomes" id="UP000262621">
    <property type="component" value="Unassembled WGS sequence"/>
</dbReference>
<accession>A0A372FXQ1</accession>
<dbReference type="PANTHER" id="PTHR40765:SF2">
    <property type="entry name" value="ESX-2 SECRETION SYSTEM ATPASE ECCB2"/>
    <property type="match status" value="1"/>
</dbReference>
<dbReference type="InterPro" id="IPR007795">
    <property type="entry name" value="T7SS_EccB"/>
</dbReference>
<name>A0A372FXQ1_9ACTN</name>
<sequence length="459" mass="47013">MPSRRDQVEAYSFASGRLRSALVSGDPDAPRAPLRRTPIGLVIGTLLALLALGGAALLALLRPGSAPGWAQPGTLIIEKETGNRFVMADGRLHPVLNYSSARLLLTDKYRTTAVSAEALADRPRGGRLGIEGAPDLLPARSGGHSWLVCATGTTSADGQVTPGVTVHLDPPSAPDRSAAATALVRAPDGATYLVQEGLRLRLTTGWVAHALGYAALRPVPVTESWLETIPVGPDLGPIPATGRGQDGPGGTTVGQILRSNQPAPPDQFFLTTSAGLVPVNDTVAALVLGDPQVRTAYGDTTVGAVPVDLSTLSRVPVLEVPDWARLPLISRTPADWTGQVPCLRLDVDGNTVHSALVPLPQEQAQAPPIREPGTVAGPHVAGGFLTPPRGGALVRTLPAPGAAGIGLYLVVETGAKYPLANDGAATALGFSPGGAAPVPAPLLALLPTGPELRVLGGES</sequence>
<proteinExistence type="predicted"/>
<dbReference type="EMBL" id="QVFU01000015">
    <property type="protein sequence ID" value="RFS45565.1"/>
    <property type="molecule type" value="Genomic_DNA"/>
</dbReference>
<dbReference type="RefSeq" id="WP_117228756.1">
    <property type="nucleotide sequence ID" value="NZ_QVFU01000015.1"/>
</dbReference>